<keyword evidence="5 8" id="KW-0472">Membrane</keyword>
<evidence type="ECO:0000256" key="7">
    <source>
        <dbReference type="SAM" id="MobiDB-lite"/>
    </source>
</evidence>
<feature type="binding site" evidence="6">
    <location>
        <position position="727"/>
    </location>
    <ligand>
        <name>Zn(2+)</name>
        <dbReference type="ChEBI" id="CHEBI:29105"/>
    </ligand>
</feature>
<accession>A0A7S3SM66</accession>
<keyword evidence="4 8" id="KW-1133">Transmembrane helix</keyword>
<feature type="transmembrane region" description="Helical" evidence="8">
    <location>
        <begin position="205"/>
        <end position="226"/>
    </location>
</feature>
<evidence type="ECO:0000256" key="8">
    <source>
        <dbReference type="SAM" id="Phobius"/>
    </source>
</evidence>
<organism evidence="9">
    <name type="scientific">Emiliania huxleyi</name>
    <name type="common">Coccolithophore</name>
    <name type="synonym">Pontosphaera huxleyi</name>
    <dbReference type="NCBI Taxonomy" id="2903"/>
    <lineage>
        <taxon>Eukaryota</taxon>
        <taxon>Haptista</taxon>
        <taxon>Haptophyta</taxon>
        <taxon>Prymnesiophyceae</taxon>
        <taxon>Isochrysidales</taxon>
        <taxon>Noelaerhabdaceae</taxon>
        <taxon>Emiliania</taxon>
    </lineage>
</organism>
<feature type="transmembrane region" description="Helical" evidence="8">
    <location>
        <begin position="684"/>
        <end position="700"/>
    </location>
</feature>
<evidence type="ECO:0000256" key="6">
    <source>
        <dbReference type="PIRSR" id="PIRSR604254-1"/>
    </source>
</evidence>
<feature type="binding site" evidence="6">
    <location>
        <position position="723"/>
    </location>
    <ligand>
        <name>Zn(2+)</name>
        <dbReference type="ChEBI" id="CHEBI:29105"/>
    </ligand>
</feature>
<evidence type="ECO:0000256" key="1">
    <source>
        <dbReference type="ARBA" id="ARBA00004141"/>
    </source>
</evidence>
<feature type="region of interest" description="Disordered" evidence="7">
    <location>
        <begin position="288"/>
        <end position="342"/>
    </location>
</feature>
<feature type="transmembrane region" description="Helical" evidence="8">
    <location>
        <begin position="128"/>
        <end position="147"/>
    </location>
</feature>
<name>A0A7S3SM66_EMIHU</name>
<comment type="similarity">
    <text evidence="2">Belongs to the ADIPOR family.</text>
</comment>
<dbReference type="EMBL" id="HBIR01029521">
    <property type="protein sequence ID" value="CAE0558182.1"/>
    <property type="molecule type" value="Transcribed_RNA"/>
</dbReference>
<keyword evidence="6" id="KW-0479">Metal-binding</keyword>
<evidence type="ECO:0000256" key="3">
    <source>
        <dbReference type="ARBA" id="ARBA00022692"/>
    </source>
</evidence>
<gene>
    <name evidence="9" type="ORF">EHUX00137_LOCUS22817</name>
</gene>
<dbReference type="PANTHER" id="PTHR20855">
    <property type="entry name" value="ADIPOR/PROGESTIN RECEPTOR-RELATED"/>
    <property type="match status" value="1"/>
</dbReference>
<dbReference type="Pfam" id="PF03006">
    <property type="entry name" value="HlyIII"/>
    <property type="match status" value="1"/>
</dbReference>
<feature type="transmembrane region" description="Helical" evidence="8">
    <location>
        <begin position="644"/>
        <end position="664"/>
    </location>
</feature>
<feature type="transmembrane region" description="Helical" evidence="8">
    <location>
        <begin position="591"/>
        <end position="610"/>
    </location>
</feature>
<comment type="subcellular location">
    <subcellularLocation>
        <location evidence="1">Membrane</location>
        <topology evidence="1">Multi-pass membrane protein</topology>
    </subcellularLocation>
</comment>
<dbReference type="GO" id="GO:0016020">
    <property type="term" value="C:membrane"/>
    <property type="evidence" value="ECO:0007669"/>
    <property type="project" value="UniProtKB-SubCell"/>
</dbReference>
<sequence>MLPEADALRDSLERTLASVPRRWFTFEHCELEVSFRLWHHVVYQRELRAGLLIANFLYLACAIAFTSWENLQHAAPGNQTSAEAPAARSGSSDPYELLKFGMEATIVVVLSLSFALSFAPCVSHRPQLFTAVVLLLVTGFVTVRSALNADGVFSAPALLIIIVCFGLGASLLRMMCQATLIVGALLNLLYGAFAIAQASDAPPGAGWFPVALCFSTLTCVIAARSLERAQRDLFLMQLAQTRADRASADRASARGSFQHHSLAGAAAPATSLVSPLLAAAAAAASDRAAAPAESTGAVTPLRRADGSPARTAHASPARSLSSPQPSPSPNRPPTRSHSASSLDQLRHVHGLPRGEDAYSTPLPPSGGVALHRAVLSSLHELLQLRGLTSGAHSVEAVQHALAETGSSSLHEFLGRSLARSLHELPSHLRFPLPLRKRAVSSAAALAGPSMDAAASAAAAPPAALLLLHNSAPQRDTFELVDASQLPRWHTPYPHILTGYRTRFTPRNAWASLFRLHNETLNVWTELLPAAVFAGWAAEMLHAHAAAPLHDRYIVGAGLVCANVLRPLCSGLAHLLHCTSATGYIAWWSCDYISISLAILTTASVYGRFAFYCSTQLQVLFFASTLGLLSTSLVAVLVSGDSSPVLRNMAFLLFCVFSNGVPFIYELSLQYGHGPVHVAVPSPYIWYWSASMGTFVLGLLVKGSGLPERALQPAPLADLLFTSHQLWHCLVNLAFALGTFRAWDVYLSWRPECIDPDS</sequence>
<feature type="transmembrane region" description="Helical" evidence="8">
    <location>
        <begin position="616"/>
        <end position="637"/>
    </location>
</feature>
<feature type="transmembrane region" description="Helical" evidence="8">
    <location>
        <begin position="153"/>
        <end position="172"/>
    </location>
</feature>
<dbReference type="InterPro" id="IPR004254">
    <property type="entry name" value="AdipoR/HlyIII-related"/>
</dbReference>
<feature type="transmembrane region" description="Helical" evidence="8">
    <location>
        <begin position="179"/>
        <end position="199"/>
    </location>
</feature>
<feature type="transmembrane region" description="Helical" evidence="8">
    <location>
        <begin position="100"/>
        <end position="121"/>
    </location>
</feature>
<evidence type="ECO:0000256" key="5">
    <source>
        <dbReference type="ARBA" id="ARBA00023136"/>
    </source>
</evidence>
<dbReference type="GO" id="GO:0038023">
    <property type="term" value="F:signaling receptor activity"/>
    <property type="evidence" value="ECO:0007669"/>
    <property type="project" value="TreeGrafter"/>
</dbReference>
<keyword evidence="3 8" id="KW-0812">Transmembrane</keyword>
<keyword evidence="6" id="KW-0862">Zinc</keyword>
<proteinExistence type="inferred from homology"/>
<dbReference type="AlphaFoldDB" id="A0A7S3SM66"/>
<evidence type="ECO:0000256" key="2">
    <source>
        <dbReference type="ARBA" id="ARBA00007018"/>
    </source>
</evidence>
<dbReference type="PANTHER" id="PTHR20855:SF52">
    <property type="entry name" value="ADIPONECTIN RECEPTOR PROTEIN"/>
    <property type="match status" value="1"/>
</dbReference>
<feature type="transmembrane region" description="Helical" evidence="8">
    <location>
        <begin position="49"/>
        <end position="68"/>
    </location>
</feature>
<dbReference type="GO" id="GO:0046872">
    <property type="term" value="F:metal ion binding"/>
    <property type="evidence" value="ECO:0007669"/>
    <property type="project" value="UniProtKB-KW"/>
</dbReference>
<reference evidence="9" key="1">
    <citation type="submission" date="2021-01" db="EMBL/GenBank/DDBJ databases">
        <authorList>
            <person name="Corre E."/>
            <person name="Pelletier E."/>
            <person name="Niang G."/>
            <person name="Scheremetjew M."/>
            <person name="Finn R."/>
            <person name="Kale V."/>
            <person name="Holt S."/>
            <person name="Cochrane G."/>
            <person name="Meng A."/>
            <person name="Brown T."/>
            <person name="Cohen L."/>
        </authorList>
    </citation>
    <scope>NUCLEOTIDE SEQUENCE</scope>
    <source>
        <strain evidence="9">379</strain>
    </source>
</reference>
<protein>
    <submittedName>
        <fullName evidence="9">Uncharacterized protein</fullName>
    </submittedName>
</protein>
<feature type="binding site" evidence="6">
    <location>
        <position position="573"/>
    </location>
    <ligand>
        <name>Zn(2+)</name>
        <dbReference type="ChEBI" id="CHEBI:29105"/>
    </ligand>
</feature>
<evidence type="ECO:0000256" key="4">
    <source>
        <dbReference type="ARBA" id="ARBA00022989"/>
    </source>
</evidence>
<evidence type="ECO:0000313" key="9">
    <source>
        <dbReference type="EMBL" id="CAE0558182.1"/>
    </source>
</evidence>